<evidence type="ECO:0008006" key="4">
    <source>
        <dbReference type="Google" id="ProtNLM"/>
    </source>
</evidence>
<dbReference type="Proteomes" id="UP000696413">
    <property type="component" value="Unassembled WGS sequence"/>
</dbReference>
<dbReference type="RefSeq" id="WP_214395593.1">
    <property type="nucleotide sequence ID" value="NZ_JAHBOL010000044.1"/>
</dbReference>
<feature type="region of interest" description="Disordered" evidence="1">
    <location>
        <begin position="43"/>
        <end position="63"/>
    </location>
</feature>
<accession>A0ABS6HWA8</accession>
<reference evidence="2 3" key="1">
    <citation type="submission" date="2021-05" db="EMBL/GenBank/DDBJ databases">
        <title>Draft Genome Sequences of Clinical Respiratory Isolates of Mycobacterium goodii Recovered in Ireland.</title>
        <authorList>
            <person name="Flanagan P.R."/>
            <person name="Mok S."/>
            <person name="Roycroft E."/>
            <person name="Rogers T.R."/>
            <person name="Fitzgibbon M."/>
        </authorList>
    </citation>
    <scope>NUCLEOTIDE SEQUENCE [LARGE SCALE GENOMIC DNA]</scope>
    <source>
        <strain evidence="2 3">14IE55</strain>
    </source>
</reference>
<dbReference type="EMBL" id="JAHBOM010000019">
    <property type="protein sequence ID" value="MBU8825815.1"/>
    <property type="molecule type" value="Genomic_DNA"/>
</dbReference>
<protein>
    <recommendedName>
        <fullName evidence="4">Transposase</fullName>
    </recommendedName>
</protein>
<organism evidence="2 3">
    <name type="scientific">Mycolicibacterium goodii</name>
    <name type="common">Mycobacterium goodii</name>
    <dbReference type="NCBI Taxonomy" id="134601"/>
    <lineage>
        <taxon>Bacteria</taxon>
        <taxon>Bacillati</taxon>
        <taxon>Actinomycetota</taxon>
        <taxon>Actinomycetes</taxon>
        <taxon>Mycobacteriales</taxon>
        <taxon>Mycobacteriaceae</taxon>
        <taxon>Mycolicibacterium</taxon>
    </lineage>
</organism>
<keyword evidence="3" id="KW-1185">Reference proteome</keyword>
<name>A0ABS6HWA8_MYCGD</name>
<gene>
    <name evidence="2" type="ORF">KL859_23440</name>
</gene>
<evidence type="ECO:0000313" key="3">
    <source>
        <dbReference type="Proteomes" id="UP000696413"/>
    </source>
</evidence>
<proteinExistence type="predicted"/>
<evidence type="ECO:0000313" key="2">
    <source>
        <dbReference type="EMBL" id="MBU8825815.1"/>
    </source>
</evidence>
<comment type="caution">
    <text evidence="2">The sequence shown here is derived from an EMBL/GenBank/DDBJ whole genome shotgun (WGS) entry which is preliminary data.</text>
</comment>
<sequence>MDETTELEAWWARLTDDQRQHLKAAAEHDSMDHATEQLLIDTNYLGSGPSRGGPTPDRSRIEMPSGLRGFLRAQL</sequence>
<evidence type="ECO:0000256" key="1">
    <source>
        <dbReference type="SAM" id="MobiDB-lite"/>
    </source>
</evidence>